<dbReference type="InterPro" id="IPR001680">
    <property type="entry name" value="WD40_rpt"/>
</dbReference>
<dbReference type="InterPro" id="IPR020472">
    <property type="entry name" value="WD40_PAC1"/>
</dbReference>
<feature type="repeat" description="WD" evidence="3">
    <location>
        <begin position="109"/>
        <end position="154"/>
    </location>
</feature>
<proteinExistence type="predicted"/>
<reference evidence="4 5" key="1">
    <citation type="journal article" date="2016" name="Mol. Biol. Evol.">
        <title>Comparative Genomics of Early-Diverging Mushroom-Forming Fungi Provides Insights into the Origins of Lignocellulose Decay Capabilities.</title>
        <authorList>
            <person name="Nagy L.G."/>
            <person name="Riley R."/>
            <person name="Tritt A."/>
            <person name="Adam C."/>
            <person name="Daum C."/>
            <person name="Floudas D."/>
            <person name="Sun H."/>
            <person name="Yadav J.S."/>
            <person name="Pangilinan J."/>
            <person name="Larsson K.H."/>
            <person name="Matsuura K."/>
            <person name="Barry K."/>
            <person name="Labutti K."/>
            <person name="Kuo R."/>
            <person name="Ohm R.A."/>
            <person name="Bhattacharya S.S."/>
            <person name="Shirouzu T."/>
            <person name="Yoshinaga Y."/>
            <person name="Martin F.M."/>
            <person name="Grigoriev I.V."/>
            <person name="Hibbett D.S."/>
        </authorList>
    </citation>
    <scope>NUCLEOTIDE SEQUENCE [LARGE SCALE GENOMIC DNA]</scope>
    <source>
        <strain evidence="4 5">HHB12029</strain>
    </source>
</reference>
<dbReference type="Proteomes" id="UP000077266">
    <property type="component" value="Unassembled WGS sequence"/>
</dbReference>
<name>A0A166ALV0_EXIGL</name>
<dbReference type="SUPFAM" id="SSF50978">
    <property type="entry name" value="WD40 repeat-like"/>
    <property type="match status" value="1"/>
</dbReference>
<dbReference type="EMBL" id="KV425993">
    <property type="protein sequence ID" value="KZV93239.1"/>
    <property type="molecule type" value="Genomic_DNA"/>
</dbReference>
<keyword evidence="1 3" id="KW-0853">WD repeat</keyword>
<dbReference type="Pfam" id="PF00400">
    <property type="entry name" value="WD40"/>
    <property type="match status" value="4"/>
</dbReference>
<dbReference type="PROSITE" id="PS00678">
    <property type="entry name" value="WD_REPEATS_1"/>
    <property type="match status" value="1"/>
</dbReference>
<organism evidence="4 5">
    <name type="scientific">Exidia glandulosa HHB12029</name>
    <dbReference type="NCBI Taxonomy" id="1314781"/>
    <lineage>
        <taxon>Eukaryota</taxon>
        <taxon>Fungi</taxon>
        <taxon>Dikarya</taxon>
        <taxon>Basidiomycota</taxon>
        <taxon>Agaricomycotina</taxon>
        <taxon>Agaricomycetes</taxon>
        <taxon>Auriculariales</taxon>
        <taxon>Exidiaceae</taxon>
        <taxon>Exidia</taxon>
    </lineage>
</organism>
<keyword evidence="2" id="KW-0677">Repeat</keyword>
<evidence type="ECO:0000256" key="3">
    <source>
        <dbReference type="PROSITE-ProRule" id="PRU00221"/>
    </source>
</evidence>
<dbReference type="OrthoDB" id="6262491at2759"/>
<sequence length="189" mass="20410">MSYPYATHVWRTRGCKRIATLKGHTDSVTCIAFTDDTCSPASVLVATGSADQTARVWCARDQRVLAIFNQHEDCVVSVAWTPDAKMLASASWDNTVRLWCLTSHACLAVLPHGARVPSLCFVPSSGRRGSVLLTGCDDASLRLWDAESTDSAVLASAIEAPVECVVFSKDCCFLATISGNTIAVWRPRS</sequence>
<dbReference type="PRINTS" id="PR00320">
    <property type="entry name" value="GPROTEINBRPT"/>
</dbReference>
<evidence type="ECO:0000313" key="5">
    <source>
        <dbReference type="Proteomes" id="UP000077266"/>
    </source>
</evidence>
<evidence type="ECO:0000256" key="2">
    <source>
        <dbReference type="ARBA" id="ARBA00022737"/>
    </source>
</evidence>
<dbReference type="AlphaFoldDB" id="A0A166ALV0"/>
<dbReference type="PROSITE" id="PS50294">
    <property type="entry name" value="WD_REPEATS_REGION"/>
    <property type="match status" value="2"/>
</dbReference>
<dbReference type="InterPro" id="IPR019775">
    <property type="entry name" value="WD40_repeat_CS"/>
</dbReference>
<evidence type="ECO:0000313" key="4">
    <source>
        <dbReference type="EMBL" id="KZV93239.1"/>
    </source>
</evidence>
<dbReference type="SMART" id="SM00320">
    <property type="entry name" value="WD40"/>
    <property type="match status" value="4"/>
</dbReference>
<dbReference type="PANTHER" id="PTHR19879">
    <property type="entry name" value="TRANSCRIPTION INITIATION FACTOR TFIID"/>
    <property type="match status" value="1"/>
</dbReference>
<dbReference type="Gene3D" id="2.130.10.10">
    <property type="entry name" value="YVTN repeat-like/Quinoprotein amine dehydrogenase"/>
    <property type="match status" value="2"/>
</dbReference>
<gene>
    <name evidence="4" type="ORF">EXIGLDRAFT_674264</name>
</gene>
<dbReference type="InParanoid" id="A0A166ALV0"/>
<dbReference type="InterPro" id="IPR015943">
    <property type="entry name" value="WD40/YVTN_repeat-like_dom_sf"/>
</dbReference>
<accession>A0A166ALV0</accession>
<dbReference type="STRING" id="1314781.A0A166ALV0"/>
<dbReference type="PROSITE" id="PS50082">
    <property type="entry name" value="WD_REPEATS_2"/>
    <property type="match status" value="3"/>
</dbReference>
<dbReference type="InterPro" id="IPR036322">
    <property type="entry name" value="WD40_repeat_dom_sf"/>
</dbReference>
<protein>
    <submittedName>
        <fullName evidence="4">WD40 repeat-like protein</fullName>
    </submittedName>
</protein>
<feature type="repeat" description="WD" evidence="3">
    <location>
        <begin position="21"/>
        <end position="57"/>
    </location>
</feature>
<keyword evidence="5" id="KW-1185">Reference proteome</keyword>
<feature type="repeat" description="WD" evidence="3">
    <location>
        <begin position="68"/>
        <end position="109"/>
    </location>
</feature>
<feature type="non-terminal residue" evidence="4">
    <location>
        <position position="189"/>
    </location>
</feature>
<evidence type="ECO:0000256" key="1">
    <source>
        <dbReference type="ARBA" id="ARBA00022574"/>
    </source>
</evidence>
<dbReference type="PANTHER" id="PTHR19879:SF9">
    <property type="entry name" value="TRANSCRIPTION INITIATION FACTOR TFIID SUBUNIT 5"/>
    <property type="match status" value="1"/>
</dbReference>